<dbReference type="CDD" id="cd00996">
    <property type="entry name" value="PBP2_AatB_like"/>
    <property type="match status" value="1"/>
</dbReference>
<feature type="chain" id="PRO_5039571084" evidence="5">
    <location>
        <begin position="21"/>
        <end position="273"/>
    </location>
</feature>
<comment type="subcellular location">
    <subcellularLocation>
        <location evidence="1">Cell envelope</location>
    </subcellularLocation>
</comment>
<reference evidence="7" key="1">
    <citation type="submission" date="2020-10" db="EMBL/GenBank/DDBJ databases">
        <authorList>
            <person name="Gilroy R."/>
        </authorList>
    </citation>
    <scope>NUCLEOTIDE SEQUENCE</scope>
    <source>
        <strain evidence="7">11300</strain>
    </source>
</reference>
<dbReference type="SMART" id="SM00062">
    <property type="entry name" value="PBPb"/>
    <property type="match status" value="1"/>
</dbReference>
<dbReference type="SUPFAM" id="SSF53850">
    <property type="entry name" value="Periplasmic binding protein-like II"/>
    <property type="match status" value="1"/>
</dbReference>
<dbReference type="PROSITE" id="PS51257">
    <property type="entry name" value="PROKAR_LIPOPROTEIN"/>
    <property type="match status" value="1"/>
</dbReference>
<evidence type="ECO:0000259" key="6">
    <source>
        <dbReference type="SMART" id="SM00062"/>
    </source>
</evidence>
<dbReference type="InterPro" id="IPR018313">
    <property type="entry name" value="SBP_3_CS"/>
</dbReference>
<gene>
    <name evidence="7" type="ORF">IAD16_08180</name>
</gene>
<feature type="signal peptide" evidence="5">
    <location>
        <begin position="1"/>
        <end position="20"/>
    </location>
</feature>
<evidence type="ECO:0000256" key="2">
    <source>
        <dbReference type="ARBA" id="ARBA00010333"/>
    </source>
</evidence>
<dbReference type="Proteomes" id="UP000824091">
    <property type="component" value="Unassembled WGS sequence"/>
</dbReference>
<evidence type="ECO:0000256" key="1">
    <source>
        <dbReference type="ARBA" id="ARBA00004196"/>
    </source>
</evidence>
<name>A0A9D1L901_9FIRM</name>
<keyword evidence="3 5" id="KW-0732">Signal</keyword>
<proteinExistence type="inferred from homology"/>
<organism evidence="7 8">
    <name type="scientific">Candidatus Fimisoma avicola</name>
    <dbReference type="NCBI Taxonomy" id="2840826"/>
    <lineage>
        <taxon>Bacteria</taxon>
        <taxon>Bacillati</taxon>
        <taxon>Bacillota</taxon>
        <taxon>Clostridia</taxon>
        <taxon>Eubacteriales</taxon>
        <taxon>Candidatus Fimisoma</taxon>
    </lineage>
</organism>
<protein>
    <submittedName>
        <fullName evidence="7">Amino acid ABC transporter substrate-binding protein</fullName>
    </submittedName>
</protein>
<evidence type="ECO:0000256" key="4">
    <source>
        <dbReference type="RuleBase" id="RU003744"/>
    </source>
</evidence>
<evidence type="ECO:0000256" key="5">
    <source>
        <dbReference type="SAM" id="SignalP"/>
    </source>
</evidence>
<dbReference type="Pfam" id="PF00497">
    <property type="entry name" value="SBP_bac_3"/>
    <property type="match status" value="1"/>
</dbReference>
<dbReference type="EMBL" id="DVMO01000125">
    <property type="protein sequence ID" value="HIU28341.1"/>
    <property type="molecule type" value="Genomic_DNA"/>
</dbReference>
<dbReference type="Gene3D" id="3.40.190.10">
    <property type="entry name" value="Periplasmic binding protein-like II"/>
    <property type="match status" value="2"/>
</dbReference>
<dbReference type="PROSITE" id="PS01039">
    <property type="entry name" value="SBP_BACTERIAL_3"/>
    <property type="match status" value="1"/>
</dbReference>
<dbReference type="GO" id="GO:0030313">
    <property type="term" value="C:cell envelope"/>
    <property type="evidence" value="ECO:0007669"/>
    <property type="project" value="UniProtKB-SubCell"/>
</dbReference>
<feature type="domain" description="Solute-binding protein family 3/N-terminal" evidence="6">
    <location>
        <begin position="38"/>
        <end position="263"/>
    </location>
</feature>
<evidence type="ECO:0000256" key="3">
    <source>
        <dbReference type="ARBA" id="ARBA00022729"/>
    </source>
</evidence>
<dbReference type="AlphaFoldDB" id="A0A9D1L901"/>
<evidence type="ECO:0000313" key="7">
    <source>
        <dbReference type="EMBL" id="HIU28341.1"/>
    </source>
</evidence>
<accession>A0A9D1L901</accession>
<evidence type="ECO:0000313" key="8">
    <source>
        <dbReference type="Proteomes" id="UP000824091"/>
    </source>
</evidence>
<sequence>MKKKVIALTMVLLMVFTMFALTGCGNESEFADVQEKGTLVVGLDDAFAPMGFRDADGNLVGFDIDLANAVGEELGVEVEFVPIDWTAKEMELEAQTIDCVWNGMSITPDRLENMELTDKYLNNKIVLMTLESSDLDVTEASQLADLRIGTQADSAALDMLKANEAYESFKDNISEYDTYDTAIMDLRAGRVDVIAVDQVLGEYTNNNLGGEMKECTYSLGDDYYVIGCAKGNTALRDLLNDTIEKLVSDGTAAQISEKWFGRDIVVFEPLEEE</sequence>
<dbReference type="PANTHER" id="PTHR35936:SF34">
    <property type="entry name" value="ABC TRANSPORTER EXTRACELLULAR-BINDING PROTEIN YCKB-RELATED"/>
    <property type="match status" value="1"/>
</dbReference>
<dbReference type="PANTHER" id="PTHR35936">
    <property type="entry name" value="MEMBRANE-BOUND LYTIC MUREIN TRANSGLYCOSYLASE F"/>
    <property type="match status" value="1"/>
</dbReference>
<comment type="similarity">
    <text evidence="2 4">Belongs to the bacterial solute-binding protein 3 family.</text>
</comment>
<dbReference type="InterPro" id="IPR001638">
    <property type="entry name" value="Solute-binding_3/MltF_N"/>
</dbReference>
<reference evidence="7" key="2">
    <citation type="journal article" date="2021" name="PeerJ">
        <title>Extensive microbial diversity within the chicken gut microbiome revealed by metagenomics and culture.</title>
        <authorList>
            <person name="Gilroy R."/>
            <person name="Ravi A."/>
            <person name="Getino M."/>
            <person name="Pursley I."/>
            <person name="Horton D.L."/>
            <person name="Alikhan N.F."/>
            <person name="Baker D."/>
            <person name="Gharbi K."/>
            <person name="Hall N."/>
            <person name="Watson M."/>
            <person name="Adriaenssens E.M."/>
            <person name="Foster-Nyarko E."/>
            <person name="Jarju S."/>
            <person name="Secka A."/>
            <person name="Antonio M."/>
            <person name="Oren A."/>
            <person name="Chaudhuri R.R."/>
            <person name="La Ragione R."/>
            <person name="Hildebrand F."/>
            <person name="Pallen M.J."/>
        </authorList>
    </citation>
    <scope>NUCLEOTIDE SEQUENCE</scope>
    <source>
        <strain evidence="7">11300</strain>
    </source>
</reference>
<comment type="caution">
    <text evidence="7">The sequence shown here is derived from an EMBL/GenBank/DDBJ whole genome shotgun (WGS) entry which is preliminary data.</text>
</comment>